<protein>
    <submittedName>
        <fullName evidence="2">HAD family hydrolase</fullName>
    </submittedName>
</protein>
<dbReference type="OrthoDB" id="9814970at2"/>
<dbReference type="PANTHER" id="PTHR10000:SF8">
    <property type="entry name" value="HAD SUPERFAMILY HYDROLASE-LIKE, TYPE 3"/>
    <property type="match status" value="1"/>
</dbReference>
<dbReference type="SUPFAM" id="SSF56784">
    <property type="entry name" value="HAD-like"/>
    <property type="match status" value="1"/>
</dbReference>
<sequence>MYYLTLAPISQAASSCWSNIRLIATDMDGTLTKEGKFSTALLQALEELTASGIEVLIVTGRSAGWVSGISSLMPVAGAIAENGGIFYPKGSEQPIALTAIPDLTLHRQQLAAVFAELKQKFPQIQESADNRFRLTDWTFDVADLTLEELQTLGNLCQSMGWGFTYSTVQCHIKPQGQDKAVGLLQVLQTHWPDYSPIQVVTVGDSPNDESLFAAHDFPVSVGVANILKYANRLQHRPIYVTSAAEAAGFCELANYILKSSTQPE</sequence>
<name>A0A0M4TNC7_9NOSO</name>
<reference evidence="2 3" key="2">
    <citation type="journal article" date="2016" name="Genome Announc.">
        <title>Draft Genome Sequence of the N2-Fixing Cyanobacterium Nostoc piscinale CENA21, Isolated from the Brazilian Amazon Floodplain.</title>
        <authorList>
            <person name="Leao T."/>
            <person name="Guimaraes P.I."/>
            <person name="de Melo A.G."/>
            <person name="Ramos R.T."/>
            <person name="Leao P.N."/>
            <person name="Silva A."/>
            <person name="Fiore M.F."/>
            <person name="Schneider M.P."/>
        </authorList>
    </citation>
    <scope>NUCLEOTIDE SEQUENCE [LARGE SCALE GENOMIC DNA]</scope>
    <source>
        <strain evidence="2 3">CENA21</strain>
    </source>
</reference>
<keyword evidence="3" id="KW-1185">Reference proteome</keyword>
<dbReference type="RefSeq" id="WP_062296078.1">
    <property type="nucleotide sequence ID" value="NZ_CP012036.1"/>
</dbReference>
<gene>
    <name evidence="2" type="ORF">ACX27_23780</name>
</gene>
<dbReference type="GO" id="GO:0016791">
    <property type="term" value="F:phosphatase activity"/>
    <property type="evidence" value="ECO:0007669"/>
    <property type="project" value="TreeGrafter"/>
</dbReference>
<dbReference type="InterPro" id="IPR006380">
    <property type="entry name" value="SPP-like_dom"/>
</dbReference>
<dbReference type="InterPro" id="IPR036412">
    <property type="entry name" value="HAD-like_sf"/>
</dbReference>
<dbReference type="GO" id="GO:0005829">
    <property type="term" value="C:cytosol"/>
    <property type="evidence" value="ECO:0007669"/>
    <property type="project" value="TreeGrafter"/>
</dbReference>
<organism evidence="2 3">
    <name type="scientific">Nostoc piscinale CENA21</name>
    <dbReference type="NCBI Taxonomy" id="224013"/>
    <lineage>
        <taxon>Bacteria</taxon>
        <taxon>Bacillati</taxon>
        <taxon>Cyanobacteriota</taxon>
        <taxon>Cyanophyceae</taxon>
        <taxon>Nostocales</taxon>
        <taxon>Nostocaceae</taxon>
        <taxon>Nostoc</taxon>
    </lineage>
</organism>
<evidence type="ECO:0000259" key="1">
    <source>
        <dbReference type="Pfam" id="PF05116"/>
    </source>
</evidence>
<dbReference type="Gene3D" id="3.90.1070.10">
    <property type="match status" value="1"/>
</dbReference>
<proteinExistence type="predicted"/>
<evidence type="ECO:0000313" key="3">
    <source>
        <dbReference type="Proteomes" id="UP000062645"/>
    </source>
</evidence>
<dbReference type="InterPro" id="IPR006379">
    <property type="entry name" value="HAD-SF_hydro_IIB"/>
</dbReference>
<dbReference type="STRING" id="224013.ACX27_23780"/>
<feature type="domain" description="Sucrose phosphatase-like" evidence="1">
    <location>
        <begin position="21"/>
        <end position="253"/>
    </location>
</feature>
<dbReference type="GO" id="GO:0000287">
    <property type="term" value="F:magnesium ion binding"/>
    <property type="evidence" value="ECO:0007669"/>
    <property type="project" value="TreeGrafter"/>
</dbReference>
<dbReference type="KEGG" id="npz:ACX27_23780"/>
<dbReference type="Proteomes" id="UP000062645">
    <property type="component" value="Chromosome"/>
</dbReference>
<dbReference type="Pfam" id="PF05116">
    <property type="entry name" value="S6PP"/>
    <property type="match status" value="1"/>
</dbReference>
<dbReference type="PATRIC" id="fig|224013.5.peg.5713"/>
<dbReference type="InterPro" id="IPR023214">
    <property type="entry name" value="HAD_sf"/>
</dbReference>
<dbReference type="NCBIfam" id="TIGR01484">
    <property type="entry name" value="HAD-SF-IIB"/>
    <property type="match status" value="1"/>
</dbReference>
<dbReference type="EMBL" id="CP012036">
    <property type="protein sequence ID" value="ALF55161.1"/>
    <property type="molecule type" value="Genomic_DNA"/>
</dbReference>
<accession>A0A0M4TNC7</accession>
<evidence type="ECO:0000313" key="2">
    <source>
        <dbReference type="EMBL" id="ALF55161.1"/>
    </source>
</evidence>
<keyword evidence="2" id="KW-0378">Hydrolase</keyword>
<dbReference type="AlphaFoldDB" id="A0A0M4TNC7"/>
<reference evidence="3" key="1">
    <citation type="submission" date="2015-07" db="EMBL/GenBank/DDBJ databases">
        <title>Genome Of Nitrogen-Fixing Cyanobacterium Nostoc piscinale CENA21 From Solimoes/Amazon River Floodplain Sediments And Comparative Genomics To Uncover Biosynthetic Natural Products Potential.</title>
        <authorList>
            <person name="Leao T.F."/>
            <person name="Leao P.N."/>
            <person name="Guimaraes P.I."/>
            <person name="de Melo A.G.C."/>
            <person name="Ramos R.T.J."/>
            <person name="Silva A."/>
            <person name="Fiore M.F."/>
            <person name="Schneider M.P.C."/>
        </authorList>
    </citation>
    <scope>NUCLEOTIDE SEQUENCE [LARGE SCALE GENOMIC DNA]</scope>
    <source>
        <strain evidence="3">CENA21</strain>
    </source>
</reference>
<dbReference type="PANTHER" id="PTHR10000">
    <property type="entry name" value="PHOSPHOSERINE PHOSPHATASE"/>
    <property type="match status" value="1"/>
</dbReference>
<dbReference type="Gene3D" id="3.40.50.1000">
    <property type="entry name" value="HAD superfamily/HAD-like"/>
    <property type="match status" value="1"/>
</dbReference>